<sequence>MQLKLTTPLPGRAAQSEMAPLYRQPALLKDIPPDALESAVLALLFPANEGKSREELLDWSVLLLRRNSYPGAHSGQISFPGGKREAGDADLWATACRETCEEVGIGAACLNRVGALTKTYIPASNFVIYPYVAVARPEARVCLAPREVVEYRLVPIRTLDPGKAVTLDFTYECGTKPAPAWLYEGFTIWGATAMMLAEFYRVIDRGLLVRN</sequence>
<dbReference type="PROSITE" id="PS51462">
    <property type="entry name" value="NUDIX"/>
    <property type="match status" value="1"/>
</dbReference>
<evidence type="ECO:0000259" key="7">
    <source>
        <dbReference type="PROSITE" id="PS51462"/>
    </source>
</evidence>
<dbReference type="EMBL" id="FLUQ01000006">
    <property type="protein sequence ID" value="SBW10341.1"/>
    <property type="molecule type" value="Genomic_DNA"/>
</dbReference>
<dbReference type="AlphaFoldDB" id="A0A212KFC4"/>
<evidence type="ECO:0000256" key="5">
    <source>
        <dbReference type="ARBA" id="ARBA00022842"/>
    </source>
</evidence>
<dbReference type="GO" id="GO:0046872">
    <property type="term" value="F:metal ion binding"/>
    <property type="evidence" value="ECO:0007669"/>
    <property type="project" value="UniProtKB-KW"/>
</dbReference>
<feature type="domain" description="Nudix hydrolase" evidence="7">
    <location>
        <begin position="35"/>
        <end position="177"/>
    </location>
</feature>
<evidence type="ECO:0000256" key="6">
    <source>
        <dbReference type="ARBA" id="ARBA00023211"/>
    </source>
</evidence>
<proteinExistence type="predicted"/>
<dbReference type="Gene3D" id="3.90.79.10">
    <property type="entry name" value="Nucleoside Triphosphate Pyrophosphohydrolase"/>
    <property type="match status" value="1"/>
</dbReference>
<gene>
    <name evidence="8" type="ORF">KL86DPRO_60127</name>
</gene>
<name>A0A212KFC4_9DELT</name>
<dbReference type="SUPFAM" id="SSF55811">
    <property type="entry name" value="Nudix"/>
    <property type="match status" value="1"/>
</dbReference>
<comment type="cofactor">
    <cofactor evidence="2">
        <name>Mg(2+)</name>
        <dbReference type="ChEBI" id="CHEBI:18420"/>
    </cofactor>
</comment>
<evidence type="ECO:0000256" key="2">
    <source>
        <dbReference type="ARBA" id="ARBA00001946"/>
    </source>
</evidence>
<evidence type="ECO:0000256" key="3">
    <source>
        <dbReference type="ARBA" id="ARBA00022723"/>
    </source>
</evidence>
<dbReference type="InterPro" id="IPR015797">
    <property type="entry name" value="NUDIX_hydrolase-like_dom_sf"/>
</dbReference>
<accession>A0A212KFC4</accession>
<keyword evidence="5" id="KW-0460">Magnesium</keyword>
<evidence type="ECO:0000256" key="1">
    <source>
        <dbReference type="ARBA" id="ARBA00001936"/>
    </source>
</evidence>
<organism evidence="8">
    <name type="scientific">uncultured delta proteobacterium</name>
    <dbReference type="NCBI Taxonomy" id="34034"/>
    <lineage>
        <taxon>Bacteria</taxon>
        <taxon>Deltaproteobacteria</taxon>
        <taxon>environmental samples</taxon>
    </lineage>
</organism>
<dbReference type="InterPro" id="IPR045121">
    <property type="entry name" value="CoAse"/>
</dbReference>
<keyword evidence="4" id="KW-0378">Hydrolase</keyword>
<dbReference type="CDD" id="cd03426">
    <property type="entry name" value="NUDIX_CoAse_Nudt7"/>
    <property type="match status" value="1"/>
</dbReference>
<reference evidence="8" key="1">
    <citation type="submission" date="2016-04" db="EMBL/GenBank/DDBJ databases">
        <authorList>
            <person name="Evans L.H."/>
            <person name="Alamgir A."/>
            <person name="Owens N."/>
            <person name="Weber N.D."/>
            <person name="Virtaneva K."/>
            <person name="Barbian K."/>
            <person name="Babar A."/>
            <person name="Rosenke K."/>
        </authorList>
    </citation>
    <scope>NUCLEOTIDE SEQUENCE</scope>
    <source>
        <strain evidence="8">86</strain>
    </source>
</reference>
<evidence type="ECO:0000313" key="8">
    <source>
        <dbReference type="EMBL" id="SBW10341.1"/>
    </source>
</evidence>
<dbReference type="InterPro" id="IPR000086">
    <property type="entry name" value="NUDIX_hydrolase_dom"/>
</dbReference>
<keyword evidence="6" id="KW-0464">Manganese</keyword>
<comment type="cofactor">
    <cofactor evidence="1">
        <name>Mn(2+)</name>
        <dbReference type="ChEBI" id="CHEBI:29035"/>
    </cofactor>
</comment>
<dbReference type="PANTHER" id="PTHR12992">
    <property type="entry name" value="NUDIX HYDROLASE"/>
    <property type="match status" value="1"/>
</dbReference>
<protein>
    <recommendedName>
        <fullName evidence="7">Nudix hydrolase domain-containing protein</fullName>
    </recommendedName>
</protein>
<keyword evidence="3" id="KW-0479">Metal-binding</keyword>
<dbReference type="Pfam" id="PF00293">
    <property type="entry name" value="NUDIX"/>
    <property type="match status" value="1"/>
</dbReference>
<dbReference type="GO" id="GO:0010945">
    <property type="term" value="F:coenzyme A diphosphatase activity"/>
    <property type="evidence" value="ECO:0007669"/>
    <property type="project" value="InterPro"/>
</dbReference>
<dbReference type="PANTHER" id="PTHR12992:SF11">
    <property type="entry name" value="MITOCHONDRIAL COENZYME A DIPHOSPHATASE NUDT8"/>
    <property type="match status" value="1"/>
</dbReference>
<evidence type="ECO:0000256" key="4">
    <source>
        <dbReference type="ARBA" id="ARBA00022801"/>
    </source>
</evidence>